<keyword evidence="1 6" id="KW-0597">Phosphoprotein</keyword>
<dbReference type="GO" id="GO:0000976">
    <property type="term" value="F:transcription cis-regulatory region binding"/>
    <property type="evidence" value="ECO:0007669"/>
    <property type="project" value="TreeGrafter"/>
</dbReference>
<dbReference type="SMART" id="SM00448">
    <property type="entry name" value="REC"/>
    <property type="match status" value="1"/>
</dbReference>
<dbReference type="CDD" id="cd00156">
    <property type="entry name" value="REC"/>
    <property type="match status" value="1"/>
</dbReference>
<dbReference type="InterPro" id="IPR001789">
    <property type="entry name" value="Sig_transdc_resp-reg_receiver"/>
</dbReference>
<dbReference type="OrthoDB" id="9794815at2"/>
<keyword evidence="4 8" id="KW-0238">DNA-binding</keyword>
<dbReference type="SUPFAM" id="SSF52172">
    <property type="entry name" value="CheY-like"/>
    <property type="match status" value="1"/>
</dbReference>
<dbReference type="Pfam" id="PF00072">
    <property type="entry name" value="Response_reg"/>
    <property type="match status" value="1"/>
</dbReference>
<dbReference type="PROSITE" id="PS50110">
    <property type="entry name" value="RESPONSE_REGULATORY"/>
    <property type="match status" value="1"/>
</dbReference>
<dbReference type="InterPro" id="IPR039420">
    <property type="entry name" value="WalR-like"/>
</dbReference>
<protein>
    <submittedName>
        <fullName evidence="8">DNA-binding response regulator KdpE</fullName>
    </submittedName>
</protein>
<evidence type="ECO:0000256" key="1">
    <source>
        <dbReference type="ARBA" id="ARBA00022553"/>
    </source>
</evidence>
<keyword evidence="5" id="KW-0804">Transcription</keyword>
<dbReference type="RefSeq" id="WP_053233978.1">
    <property type="nucleotide sequence ID" value="NZ_CP011125.1"/>
</dbReference>
<keyword evidence="3" id="KW-0805">Transcription regulation</keyword>
<dbReference type="Proteomes" id="UP000034883">
    <property type="component" value="Chromosome"/>
</dbReference>
<dbReference type="Gene3D" id="3.40.50.2300">
    <property type="match status" value="1"/>
</dbReference>
<reference evidence="8 9" key="1">
    <citation type="submission" date="2015-03" db="EMBL/GenBank/DDBJ databases">
        <title>Genome assembly of Sandaracinus amylolyticus DSM 53668.</title>
        <authorList>
            <person name="Sharma G."/>
            <person name="Subramanian S."/>
        </authorList>
    </citation>
    <scope>NUCLEOTIDE SEQUENCE [LARGE SCALE GENOMIC DNA]</scope>
    <source>
        <strain evidence="8 9">DSM 53668</strain>
    </source>
</reference>
<evidence type="ECO:0000256" key="5">
    <source>
        <dbReference type="ARBA" id="ARBA00023163"/>
    </source>
</evidence>
<evidence type="ECO:0000313" key="9">
    <source>
        <dbReference type="Proteomes" id="UP000034883"/>
    </source>
</evidence>
<evidence type="ECO:0000256" key="3">
    <source>
        <dbReference type="ARBA" id="ARBA00023015"/>
    </source>
</evidence>
<organism evidence="8 9">
    <name type="scientific">Sandaracinus amylolyticus</name>
    <dbReference type="NCBI Taxonomy" id="927083"/>
    <lineage>
        <taxon>Bacteria</taxon>
        <taxon>Pseudomonadati</taxon>
        <taxon>Myxococcota</taxon>
        <taxon>Polyangia</taxon>
        <taxon>Polyangiales</taxon>
        <taxon>Sandaracinaceae</taxon>
        <taxon>Sandaracinus</taxon>
    </lineage>
</organism>
<evidence type="ECO:0000256" key="4">
    <source>
        <dbReference type="ARBA" id="ARBA00023125"/>
    </source>
</evidence>
<evidence type="ECO:0000256" key="2">
    <source>
        <dbReference type="ARBA" id="ARBA00023012"/>
    </source>
</evidence>
<accession>A0A0F6W3Y6</accession>
<keyword evidence="9" id="KW-1185">Reference proteome</keyword>
<feature type="domain" description="Response regulatory" evidence="7">
    <location>
        <begin position="12"/>
        <end position="128"/>
    </location>
</feature>
<feature type="modified residue" description="4-aspartylphosphate" evidence="6">
    <location>
        <position position="61"/>
    </location>
</feature>
<dbReference type="GO" id="GO:0005829">
    <property type="term" value="C:cytosol"/>
    <property type="evidence" value="ECO:0007669"/>
    <property type="project" value="TreeGrafter"/>
</dbReference>
<name>A0A0F6W3Y6_9BACT</name>
<dbReference type="AlphaFoldDB" id="A0A0F6W3Y6"/>
<dbReference type="GO" id="GO:0006355">
    <property type="term" value="P:regulation of DNA-templated transcription"/>
    <property type="evidence" value="ECO:0007669"/>
    <property type="project" value="TreeGrafter"/>
</dbReference>
<dbReference type="PANTHER" id="PTHR48111">
    <property type="entry name" value="REGULATOR OF RPOS"/>
    <property type="match status" value="1"/>
</dbReference>
<sequence>MSDGAIRTRAARVLVVEDAPDLRALYVTWLLAHGYDVDEASDGRRAWERIRAERPDVVLLDLGLPTIDGQRVATWLRLDRQRRAPAVIVITGQLEPDAIQAARDAGVDAVLFKPCGEAEITAAIEAQLARASQADERAGSSTA</sequence>
<evidence type="ECO:0000313" key="8">
    <source>
        <dbReference type="EMBL" id="AKF06798.1"/>
    </source>
</evidence>
<dbReference type="PANTHER" id="PTHR48111:SF1">
    <property type="entry name" value="TWO-COMPONENT RESPONSE REGULATOR ORR33"/>
    <property type="match status" value="1"/>
</dbReference>
<dbReference type="InterPro" id="IPR011006">
    <property type="entry name" value="CheY-like_superfamily"/>
</dbReference>
<dbReference type="STRING" id="927083.DB32_003947"/>
<keyword evidence="2" id="KW-0902">Two-component regulatory system</keyword>
<dbReference type="EMBL" id="CP011125">
    <property type="protein sequence ID" value="AKF06798.1"/>
    <property type="molecule type" value="Genomic_DNA"/>
</dbReference>
<proteinExistence type="predicted"/>
<dbReference type="GO" id="GO:0032993">
    <property type="term" value="C:protein-DNA complex"/>
    <property type="evidence" value="ECO:0007669"/>
    <property type="project" value="TreeGrafter"/>
</dbReference>
<evidence type="ECO:0000259" key="7">
    <source>
        <dbReference type="PROSITE" id="PS50110"/>
    </source>
</evidence>
<dbReference type="KEGG" id="samy:DB32_003947"/>
<dbReference type="GO" id="GO:0000156">
    <property type="term" value="F:phosphorelay response regulator activity"/>
    <property type="evidence" value="ECO:0007669"/>
    <property type="project" value="TreeGrafter"/>
</dbReference>
<evidence type="ECO:0000256" key="6">
    <source>
        <dbReference type="PROSITE-ProRule" id="PRU00169"/>
    </source>
</evidence>
<gene>
    <name evidence="8" type="ORF">DB32_003947</name>
</gene>